<name>A0ABP1U4I2_GLUAR</name>
<dbReference type="Gene3D" id="3.90.550.10">
    <property type="entry name" value="Spore Coat Polysaccharide Biosynthesis Protein SpsA, Chain A"/>
    <property type="match status" value="1"/>
</dbReference>
<gene>
    <name evidence="11" type="ordered locus">AARI_14790</name>
</gene>
<dbReference type="InterPro" id="IPR029044">
    <property type="entry name" value="Nucleotide-diphossugar_trans"/>
</dbReference>
<evidence type="ECO:0000256" key="9">
    <source>
        <dbReference type="ARBA" id="ARBA00040345"/>
    </source>
</evidence>
<dbReference type="InterPro" id="IPR001173">
    <property type="entry name" value="Glyco_trans_2-like"/>
</dbReference>
<dbReference type="RefSeq" id="WP_013348833.1">
    <property type="nucleotide sequence ID" value="NC_014550.1"/>
</dbReference>
<keyword evidence="5" id="KW-0472">Membrane</keyword>
<evidence type="ECO:0000256" key="3">
    <source>
        <dbReference type="ARBA" id="ARBA00022676"/>
    </source>
</evidence>
<evidence type="ECO:0000256" key="7">
    <source>
        <dbReference type="ARBA" id="ARBA00037904"/>
    </source>
</evidence>
<comment type="pathway">
    <text evidence="7">Carotenoid biosynthesis; staphyloxanthin biosynthesis; staphyloxanthin from farnesyl diphosphate: step 4/5.</text>
</comment>
<comment type="subcellular location">
    <subcellularLocation>
        <location evidence="1">Cell membrane</location>
    </subcellularLocation>
</comment>
<organism evidence="11 12">
    <name type="scientific">Glutamicibacter arilaitensis (strain DSM 16368 / CIP 108037 / IAM 15318 / JCM 13566 / NCIMB 14258 / Re117)</name>
    <name type="common">Arthrobacter arilaitensis</name>
    <dbReference type="NCBI Taxonomy" id="861360"/>
    <lineage>
        <taxon>Bacteria</taxon>
        <taxon>Bacillati</taxon>
        <taxon>Actinomycetota</taxon>
        <taxon>Actinomycetes</taxon>
        <taxon>Micrococcales</taxon>
        <taxon>Micrococcaceae</taxon>
        <taxon>Glutamicibacter</taxon>
    </lineage>
</organism>
<reference evidence="12" key="2">
    <citation type="submission" date="2010-07" db="EMBL/GenBank/DDBJ databases">
        <title>Complete genome sequence of Arthrobacter arilaitensis (strain DSM 16368 / CIP 108037 / JCM 13566 / Re117).</title>
        <authorList>
            <person name="Genoscope."/>
        </authorList>
    </citation>
    <scope>NUCLEOTIDE SEQUENCE [LARGE SCALE GENOMIC DNA]</scope>
    <source>
        <strain evidence="12">DSM 16368 / CIP 108037 / IAM 15318 / JCM 13566 / Re117</strain>
    </source>
</reference>
<evidence type="ECO:0000313" key="11">
    <source>
        <dbReference type="EMBL" id="CBT75698.1"/>
    </source>
</evidence>
<dbReference type="Proteomes" id="UP000006878">
    <property type="component" value="Chromosome"/>
</dbReference>
<evidence type="ECO:0000313" key="12">
    <source>
        <dbReference type="Proteomes" id="UP000006878"/>
    </source>
</evidence>
<keyword evidence="12" id="KW-1185">Reference proteome</keyword>
<evidence type="ECO:0000259" key="10">
    <source>
        <dbReference type="Pfam" id="PF00535"/>
    </source>
</evidence>
<evidence type="ECO:0000256" key="8">
    <source>
        <dbReference type="ARBA" id="ARBA00038120"/>
    </source>
</evidence>
<comment type="function">
    <text evidence="6">Catalyzes the glycosylation of 4,4'-diaponeurosporenoate, i.e. the esterification of glucose at the C1'' position with the carboxyl group of 4,4'-diaponeurosporenic acid, to form glycosyl-4,4'-diaponeurosporenoate. This is a step in the biosynthesis of staphyloxanthin, an orange pigment present in most staphylococci strains.</text>
</comment>
<dbReference type="PANTHER" id="PTHR43646:SF2">
    <property type="entry name" value="GLYCOSYLTRANSFERASE 2-LIKE DOMAIN-CONTAINING PROTEIN"/>
    <property type="match status" value="1"/>
</dbReference>
<accession>A0ABP1U4I2</accession>
<proteinExistence type="inferred from homology"/>
<dbReference type="GO" id="GO:0016757">
    <property type="term" value="F:glycosyltransferase activity"/>
    <property type="evidence" value="ECO:0007669"/>
    <property type="project" value="UniProtKB-KW"/>
</dbReference>
<dbReference type="EMBL" id="FQ311875">
    <property type="protein sequence ID" value="CBT75698.1"/>
    <property type="molecule type" value="Genomic_DNA"/>
</dbReference>
<sequence>MGRGLAGMAVIIPAHDEQERLGCCLDSVRAAMDHLAGACPQVEAMAIVVADSCSDGTAQIARRHISEDPRISLQQVGYGNVGASRAAGARYALAGLGERMDPGSIWLASTDADTSVPENWLAGFAELHARGADAVVGTVQPDRGELDEDLFNLWQQAYHPVEGHGHIHGANFGVSAAAYLGVGGFEPLAAHEDVALVTSLRRAGYRVQATARMQVLTSGRLHGRLREGFADYLAGLDHQMLRAR</sequence>
<evidence type="ECO:0000256" key="5">
    <source>
        <dbReference type="ARBA" id="ARBA00023136"/>
    </source>
</evidence>
<dbReference type="Pfam" id="PF00535">
    <property type="entry name" value="Glycos_transf_2"/>
    <property type="match status" value="1"/>
</dbReference>
<keyword evidence="3 11" id="KW-0328">Glycosyltransferase</keyword>
<dbReference type="PANTHER" id="PTHR43646">
    <property type="entry name" value="GLYCOSYLTRANSFERASE"/>
    <property type="match status" value="1"/>
</dbReference>
<comment type="similarity">
    <text evidence="8">Belongs to the glycosyltransferase 2 family. CrtQ subfamily.</text>
</comment>
<dbReference type="GeneID" id="303185075"/>
<keyword evidence="2" id="KW-1003">Cell membrane</keyword>
<protein>
    <recommendedName>
        <fullName evidence="9">4,4'-diaponeurosporenoate glycosyltransferase</fullName>
    </recommendedName>
</protein>
<evidence type="ECO:0000256" key="1">
    <source>
        <dbReference type="ARBA" id="ARBA00004236"/>
    </source>
</evidence>
<dbReference type="SUPFAM" id="SSF53448">
    <property type="entry name" value="Nucleotide-diphospho-sugar transferases"/>
    <property type="match status" value="1"/>
</dbReference>
<reference evidence="12" key="1">
    <citation type="journal article" date="2010" name="PLoS ONE">
        <title>The Arthrobacter arilaitensis Re117 genome sequence reveals its genetic adaptation to the surface of cheese.</title>
        <authorList>
            <person name="Monnet C."/>
            <person name="Loux V."/>
            <person name="Gibrat J.F."/>
            <person name="Spinnler E."/>
            <person name="Barbe V."/>
            <person name="Vacherie B."/>
            <person name="Gavory F."/>
            <person name="Gourbeyre E."/>
            <person name="Siguier P."/>
            <person name="Chandler M."/>
            <person name="Elleuch R."/>
            <person name="Irlinger F."/>
            <person name="Vallaeys T."/>
        </authorList>
    </citation>
    <scope>NUCLEOTIDE SEQUENCE</scope>
    <source>
        <strain evidence="12">DSM 16368 / CIP 108037 / IAM 15318 / JCM 13566 / Re117</strain>
    </source>
</reference>
<feature type="domain" description="Glycosyltransferase 2-like" evidence="10">
    <location>
        <begin position="10"/>
        <end position="149"/>
    </location>
</feature>
<evidence type="ECO:0000256" key="6">
    <source>
        <dbReference type="ARBA" id="ARBA00037281"/>
    </source>
</evidence>
<evidence type="ECO:0000256" key="2">
    <source>
        <dbReference type="ARBA" id="ARBA00022475"/>
    </source>
</evidence>
<keyword evidence="4 11" id="KW-0808">Transferase</keyword>
<evidence type="ECO:0000256" key="4">
    <source>
        <dbReference type="ARBA" id="ARBA00022679"/>
    </source>
</evidence>